<accession>A0A7K0DQ08</accession>
<evidence type="ECO:0000313" key="9">
    <source>
        <dbReference type="Proteomes" id="UP000431401"/>
    </source>
</evidence>
<organism evidence="8 9">
    <name type="scientific">Nocardia aurantia</name>
    <dbReference type="NCBI Taxonomy" id="2585199"/>
    <lineage>
        <taxon>Bacteria</taxon>
        <taxon>Bacillati</taxon>
        <taxon>Actinomycetota</taxon>
        <taxon>Actinomycetes</taxon>
        <taxon>Mycobacteriales</taxon>
        <taxon>Nocardiaceae</taxon>
        <taxon>Nocardia</taxon>
    </lineage>
</organism>
<feature type="region of interest" description="Disordered" evidence="6">
    <location>
        <begin position="382"/>
        <end position="403"/>
    </location>
</feature>
<keyword evidence="9" id="KW-1185">Reference proteome</keyword>
<evidence type="ECO:0000256" key="5">
    <source>
        <dbReference type="ARBA" id="ARBA00023136"/>
    </source>
</evidence>
<feature type="transmembrane region" description="Helical" evidence="7">
    <location>
        <begin position="21"/>
        <end position="41"/>
    </location>
</feature>
<dbReference type="GO" id="GO:0005886">
    <property type="term" value="C:plasma membrane"/>
    <property type="evidence" value="ECO:0007669"/>
    <property type="project" value="UniProtKB-SubCell"/>
</dbReference>
<keyword evidence="4 7" id="KW-1133">Transmembrane helix</keyword>
<comment type="subcellular location">
    <subcellularLocation>
        <location evidence="1">Cell membrane</location>
        <topology evidence="1">Multi-pass membrane protein</topology>
    </subcellularLocation>
</comment>
<feature type="compositionally biased region" description="Low complexity" evidence="6">
    <location>
        <begin position="382"/>
        <end position="395"/>
    </location>
</feature>
<sequence length="464" mass="47523">MSTAPRRLRGFAGSRETVVERAVAVVLTALVTAALFAVAGHDPIAVYRSMFQGAFVGAGLVTTVQQSVVVVGLGLGLSFAFRAGQFNLGTAGQFVGGGAAGAVVALYCPGPGWAVVPLALAAASLTGALLALIPAVLFTALSAPVFATSLLLNYPVLSLTSYLVTTWLKDPASDREATRPIPVGHRIPVLAPPHSIPGRFLESVFGRHHVFTLLGAGLNWSILLVAVLLVVVLLVESRTALGFETGLIGLNARMATAVGIDTGRAIRLALAGAGAIAGVIGALVVLGAHYRLIDGALDGTGYPITALLVVMLARENPIAVVVVGFLFTAIGVGGQEVERDYNLSSYVSTVIQALVVFLVSMRLTFRFGRYATRFRARRGAGSAAGASAHPASGPAVDPVSGVSARPESELAAVPALGSAIRAVPDSVTSPSADSRSGATDQLASERRRPPGRGTSAADDGEVRP</sequence>
<feature type="transmembrane region" description="Helical" evidence="7">
    <location>
        <begin position="210"/>
        <end position="235"/>
    </location>
</feature>
<evidence type="ECO:0000256" key="3">
    <source>
        <dbReference type="ARBA" id="ARBA00022692"/>
    </source>
</evidence>
<feature type="transmembrane region" description="Helical" evidence="7">
    <location>
        <begin position="88"/>
        <end position="107"/>
    </location>
</feature>
<dbReference type="PANTHER" id="PTHR47089:SF1">
    <property type="entry name" value="GUANOSINE ABC TRANSPORTER PERMEASE PROTEIN NUPP"/>
    <property type="match status" value="1"/>
</dbReference>
<name>A0A7K0DQ08_9NOCA</name>
<dbReference type="PANTHER" id="PTHR47089">
    <property type="entry name" value="ABC TRANSPORTER, PERMEASE PROTEIN"/>
    <property type="match status" value="1"/>
</dbReference>
<evidence type="ECO:0008006" key="10">
    <source>
        <dbReference type="Google" id="ProtNLM"/>
    </source>
</evidence>
<evidence type="ECO:0000256" key="6">
    <source>
        <dbReference type="SAM" id="MobiDB-lite"/>
    </source>
</evidence>
<dbReference type="InterPro" id="IPR001851">
    <property type="entry name" value="ABC_transp_permease"/>
</dbReference>
<dbReference type="RefSeq" id="WP_153343310.1">
    <property type="nucleotide sequence ID" value="NZ_WEGI01000007.1"/>
</dbReference>
<evidence type="ECO:0000256" key="1">
    <source>
        <dbReference type="ARBA" id="ARBA00004651"/>
    </source>
</evidence>
<protein>
    <recommendedName>
        <fullName evidence="10">ABC transporter permease</fullName>
    </recommendedName>
</protein>
<dbReference type="CDD" id="cd06580">
    <property type="entry name" value="TM_PBP1_transp_TpRbsC_like"/>
    <property type="match status" value="1"/>
</dbReference>
<dbReference type="AlphaFoldDB" id="A0A7K0DQ08"/>
<feature type="transmembrane region" description="Helical" evidence="7">
    <location>
        <begin position="145"/>
        <end position="164"/>
    </location>
</feature>
<keyword evidence="2" id="KW-1003">Cell membrane</keyword>
<dbReference type="OrthoDB" id="45037at2"/>
<evidence type="ECO:0000256" key="7">
    <source>
        <dbReference type="SAM" id="Phobius"/>
    </source>
</evidence>
<keyword evidence="5 7" id="KW-0472">Membrane</keyword>
<reference evidence="8 9" key="1">
    <citation type="submission" date="2019-10" db="EMBL/GenBank/DDBJ databases">
        <title>Nocardia macrotermitis sp. nov. and Nocardia aurantia sp. nov., isolated from the gut of fungus growing-termite Macrotermes natalensis.</title>
        <authorList>
            <person name="Benndorf R."/>
            <person name="Schwitalla J."/>
            <person name="Martin K."/>
            <person name="De Beer W."/>
            <person name="Kaster A.-K."/>
            <person name="Vollmers J."/>
            <person name="Poulsen M."/>
            <person name="Beemelmanns C."/>
        </authorList>
    </citation>
    <scope>NUCLEOTIDE SEQUENCE [LARGE SCALE GENOMIC DNA]</scope>
    <source>
        <strain evidence="8 9">RB56</strain>
    </source>
</reference>
<dbReference type="GO" id="GO:0022857">
    <property type="term" value="F:transmembrane transporter activity"/>
    <property type="evidence" value="ECO:0007669"/>
    <property type="project" value="InterPro"/>
</dbReference>
<comment type="caution">
    <text evidence="8">The sequence shown here is derived from an EMBL/GenBank/DDBJ whole genome shotgun (WGS) entry which is preliminary data.</text>
</comment>
<evidence type="ECO:0000256" key="2">
    <source>
        <dbReference type="ARBA" id="ARBA00022475"/>
    </source>
</evidence>
<feature type="transmembrane region" description="Helical" evidence="7">
    <location>
        <begin position="53"/>
        <end position="81"/>
    </location>
</feature>
<proteinExistence type="predicted"/>
<feature type="transmembrane region" description="Helical" evidence="7">
    <location>
        <begin position="113"/>
        <end position="138"/>
    </location>
</feature>
<feature type="transmembrane region" description="Helical" evidence="7">
    <location>
        <begin position="268"/>
        <end position="290"/>
    </location>
</feature>
<feature type="transmembrane region" description="Helical" evidence="7">
    <location>
        <begin position="318"/>
        <end position="334"/>
    </location>
</feature>
<feature type="region of interest" description="Disordered" evidence="6">
    <location>
        <begin position="424"/>
        <end position="464"/>
    </location>
</feature>
<evidence type="ECO:0000313" key="8">
    <source>
        <dbReference type="EMBL" id="MQY27829.1"/>
    </source>
</evidence>
<feature type="compositionally biased region" description="Polar residues" evidence="6">
    <location>
        <begin position="426"/>
        <end position="442"/>
    </location>
</feature>
<gene>
    <name evidence="8" type="ORF">NRB56_34120</name>
</gene>
<dbReference type="Pfam" id="PF02653">
    <property type="entry name" value="BPD_transp_2"/>
    <property type="match status" value="1"/>
</dbReference>
<feature type="transmembrane region" description="Helical" evidence="7">
    <location>
        <begin position="346"/>
        <end position="365"/>
    </location>
</feature>
<dbReference type="EMBL" id="WEGI01000007">
    <property type="protein sequence ID" value="MQY27829.1"/>
    <property type="molecule type" value="Genomic_DNA"/>
</dbReference>
<keyword evidence="3 7" id="KW-0812">Transmembrane</keyword>
<evidence type="ECO:0000256" key="4">
    <source>
        <dbReference type="ARBA" id="ARBA00022989"/>
    </source>
</evidence>
<dbReference type="Proteomes" id="UP000431401">
    <property type="component" value="Unassembled WGS sequence"/>
</dbReference>